<dbReference type="PROSITE" id="PS50088">
    <property type="entry name" value="ANK_REPEAT"/>
    <property type="match status" value="4"/>
</dbReference>
<dbReference type="InterPro" id="IPR036770">
    <property type="entry name" value="Ankyrin_rpt-contain_sf"/>
</dbReference>
<keyword evidence="1" id="KW-0677">Repeat</keyword>
<comment type="caution">
    <text evidence="4">The sequence shown here is derived from an EMBL/GenBank/DDBJ whole genome shotgun (WGS) entry which is preliminary data.</text>
</comment>
<feature type="repeat" description="ANK" evidence="3">
    <location>
        <begin position="709"/>
        <end position="741"/>
    </location>
</feature>
<dbReference type="Pfam" id="PF12796">
    <property type="entry name" value="Ank_2"/>
    <property type="match status" value="2"/>
</dbReference>
<evidence type="ECO:0000256" key="2">
    <source>
        <dbReference type="ARBA" id="ARBA00023043"/>
    </source>
</evidence>
<reference evidence="4 5" key="1">
    <citation type="submission" date="2016-08" db="EMBL/GenBank/DDBJ databases">
        <title>A Parts List for Fungal Cellulosomes Revealed by Comparative Genomics.</title>
        <authorList>
            <consortium name="DOE Joint Genome Institute"/>
            <person name="Haitjema C.H."/>
            <person name="Gilmore S.P."/>
            <person name="Henske J.K."/>
            <person name="Solomon K.V."/>
            <person name="De Groot R."/>
            <person name="Kuo A."/>
            <person name="Mondo S.J."/>
            <person name="Salamov A.A."/>
            <person name="Labutti K."/>
            <person name="Zhao Z."/>
            <person name="Chiniquy J."/>
            <person name="Barry K."/>
            <person name="Brewer H.M."/>
            <person name="Purvine S.O."/>
            <person name="Wright A.T."/>
            <person name="Boxma B."/>
            <person name="Van Alen T."/>
            <person name="Hackstein J.H."/>
            <person name="Baker S.E."/>
            <person name="Grigoriev I.V."/>
            <person name="O'Malley M.A."/>
        </authorList>
    </citation>
    <scope>NUCLEOTIDE SEQUENCE [LARGE SCALE GENOMIC DNA]</scope>
    <source>
        <strain evidence="4 5">S4</strain>
    </source>
</reference>
<evidence type="ECO:0000256" key="3">
    <source>
        <dbReference type="PROSITE-ProRule" id="PRU00023"/>
    </source>
</evidence>
<keyword evidence="2 3" id="KW-0040">ANK repeat</keyword>
<feature type="repeat" description="ANK" evidence="3">
    <location>
        <begin position="894"/>
        <end position="926"/>
    </location>
</feature>
<dbReference type="AlphaFoldDB" id="A0A1Y1WU01"/>
<dbReference type="PROSITE" id="PS50297">
    <property type="entry name" value="ANK_REP_REGION"/>
    <property type="match status" value="4"/>
</dbReference>
<dbReference type="PANTHER" id="PTHR24126:SF14">
    <property type="entry name" value="ANK_REP_REGION DOMAIN-CONTAINING PROTEIN"/>
    <property type="match status" value="1"/>
</dbReference>
<sequence length="961" mass="113487">MSTLEEHRKNIIKIIENNHNNINELKNYVNINKINLKELNDNNFDLLIFTIEKNASSKVINYIITQCQYETLNYSFNAKQGYEKYNTDLFIKDINFFGFKIPLFSAIILKNFEVANLLIQKKADINYGKVDIISYLCYINTLNYTIDLDDKIFKFIINNGFYIKQLTTDFMNKLIYLIQKFKNKCIELIFTNYIFDNSFIINLLSFYKNKKPLSQIQFQKLIKNEKNKLSNITENLYKIAVTEKNYEIIGFFMDYDNNEPKIILNNILKFQILEKAVKANKYNLVEKILNYKQFEYPIINIENIIIEECKYGNIEKVGQFLNIINVKIIENLNFKRILLEISQSYEYCYDDSCMKFIVGKLLKLSSKNSTLTNIDISLIKNYSTPYLNLILNVLLEMRNLKLIVNFLENDILKNNTNINAKDIIGTYPIIVSIRTNNIEIFKYLLNCNINNNVIIENIDLLFSVAYSCHNYIVIQYLLKQLLHNNDNIYRGNYHPIIKAIYKNQLNIIKEILHNNNNKYDNKNNTLVNENSNNEYIDFNFTPLILSYLLNRKEIFNYLMKCYSINELDSYGNNLFYYAIMKEDIHMLKYLINIGIIQIRMNKFFHSSLDISMYIKNKEIFYLLLDNNNNLSNIPNKYGDVPLITIIKSNNYTIEDKKEMINYLIKKGADINYISKYGYIPLIYAIQEKSLELVNQLIENDAEINYIDSYGDTPLVYAVKEDELSIVKLLIEKGAEIDYIDENGYSLLNYAIQNKSLSMINLLIENGININININISNNKIHSPFESAILCNSLPIVILLMEHDININKEIEYSIMDKNQSILMYSFNNESKNKNKKEEQIEKIKRYEIFEYLVKNYKTYFTGNIVKEIIESNRLDLLKILLLNNNLYLNIKDKEGNTPLANAIKYKKEQIINYLIHNGADIYSTNQKNETIYDLCNKYLNNNNYHDKIIFYKMKRLFYSLE</sequence>
<proteinExistence type="predicted"/>
<feature type="repeat" description="ANK" evidence="3">
    <location>
        <begin position="676"/>
        <end position="708"/>
    </location>
</feature>
<feature type="repeat" description="ANK" evidence="3">
    <location>
        <begin position="742"/>
        <end position="774"/>
    </location>
</feature>
<dbReference type="EMBL" id="MCFG01000274">
    <property type="protein sequence ID" value="ORX76885.1"/>
    <property type="molecule type" value="Genomic_DNA"/>
</dbReference>
<protein>
    <submittedName>
        <fullName evidence="4">Ankyrin</fullName>
    </submittedName>
</protein>
<keyword evidence="5" id="KW-1185">Reference proteome</keyword>
<reference evidence="4 5" key="2">
    <citation type="submission" date="2016-08" db="EMBL/GenBank/DDBJ databases">
        <title>Pervasive Adenine N6-methylation of Active Genes in Fungi.</title>
        <authorList>
            <consortium name="DOE Joint Genome Institute"/>
            <person name="Mondo S.J."/>
            <person name="Dannebaum R.O."/>
            <person name="Kuo R.C."/>
            <person name="Labutti K."/>
            <person name="Haridas S."/>
            <person name="Kuo A."/>
            <person name="Salamov A."/>
            <person name="Ahrendt S.R."/>
            <person name="Lipzen A."/>
            <person name="Sullivan W."/>
            <person name="Andreopoulos W.B."/>
            <person name="Clum A."/>
            <person name="Lindquist E."/>
            <person name="Daum C."/>
            <person name="Ramamoorthy G.K."/>
            <person name="Gryganskyi A."/>
            <person name="Culley D."/>
            <person name="Magnuson J.K."/>
            <person name="James T.Y."/>
            <person name="O'Malley M.A."/>
            <person name="Stajich J.E."/>
            <person name="Spatafora J.W."/>
            <person name="Visel A."/>
            <person name="Grigoriev I.V."/>
        </authorList>
    </citation>
    <scope>NUCLEOTIDE SEQUENCE [LARGE SCALE GENOMIC DNA]</scope>
    <source>
        <strain evidence="4 5">S4</strain>
    </source>
</reference>
<dbReference type="SMART" id="SM00248">
    <property type="entry name" value="ANK"/>
    <property type="match status" value="12"/>
</dbReference>
<dbReference type="PANTHER" id="PTHR24126">
    <property type="entry name" value="ANKYRIN REPEAT, PH AND SEC7 DOMAIN CONTAINING PROTEIN SECG-RELATED"/>
    <property type="match status" value="1"/>
</dbReference>
<dbReference type="Proteomes" id="UP000193944">
    <property type="component" value="Unassembled WGS sequence"/>
</dbReference>
<name>A0A1Y1WU01_9FUNG</name>
<gene>
    <name evidence="4" type="ORF">BCR32DRAFT_295967</name>
</gene>
<evidence type="ECO:0000256" key="1">
    <source>
        <dbReference type="ARBA" id="ARBA00022737"/>
    </source>
</evidence>
<organism evidence="4 5">
    <name type="scientific">Anaeromyces robustus</name>
    <dbReference type="NCBI Taxonomy" id="1754192"/>
    <lineage>
        <taxon>Eukaryota</taxon>
        <taxon>Fungi</taxon>
        <taxon>Fungi incertae sedis</taxon>
        <taxon>Chytridiomycota</taxon>
        <taxon>Chytridiomycota incertae sedis</taxon>
        <taxon>Neocallimastigomycetes</taxon>
        <taxon>Neocallimastigales</taxon>
        <taxon>Neocallimastigaceae</taxon>
        <taxon>Anaeromyces</taxon>
    </lineage>
</organism>
<dbReference type="InterPro" id="IPR002110">
    <property type="entry name" value="Ankyrin_rpt"/>
</dbReference>
<dbReference type="OrthoDB" id="341259at2759"/>
<dbReference type="STRING" id="1754192.A0A1Y1WU01"/>
<evidence type="ECO:0000313" key="4">
    <source>
        <dbReference type="EMBL" id="ORX76885.1"/>
    </source>
</evidence>
<accession>A0A1Y1WU01</accession>
<dbReference type="SUPFAM" id="SSF48403">
    <property type="entry name" value="Ankyrin repeat"/>
    <property type="match status" value="3"/>
</dbReference>
<evidence type="ECO:0000313" key="5">
    <source>
        <dbReference type="Proteomes" id="UP000193944"/>
    </source>
</evidence>
<dbReference type="Gene3D" id="1.25.40.20">
    <property type="entry name" value="Ankyrin repeat-containing domain"/>
    <property type="match status" value="3"/>
</dbReference>